<evidence type="ECO:0000256" key="2">
    <source>
        <dbReference type="ARBA" id="ARBA00022692"/>
    </source>
</evidence>
<accession>A0A1G2MDL3</accession>
<keyword evidence="3 5" id="KW-1133">Transmembrane helix</keyword>
<gene>
    <name evidence="6" type="ORF">A2849_02735</name>
</gene>
<dbReference type="EMBL" id="MHRI01000003">
    <property type="protein sequence ID" value="OHA21824.1"/>
    <property type="molecule type" value="Genomic_DNA"/>
</dbReference>
<proteinExistence type="predicted"/>
<dbReference type="InterPro" id="IPR032808">
    <property type="entry name" value="DoxX"/>
</dbReference>
<comment type="subcellular location">
    <subcellularLocation>
        <location evidence="1">Membrane</location>
        <topology evidence="1">Multi-pass membrane protein</topology>
    </subcellularLocation>
</comment>
<organism evidence="6 7">
    <name type="scientific">Candidatus Taylorbacteria bacterium RIFCSPHIGHO2_01_FULL_51_15</name>
    <dbReference type="NCBI Taxonomy" id="1802304"/>
    <lineage>
        <taxon>Bacteria</taxon>
        <taxon>Candidatus Tayloriibacteriota</taxon>
    </lineage>
</organism>
<dbReference type="Pfam" id="PF07681">
    <property type="entry name" value="DoxX"/>
    <property type="match status" value="1"/>
</dbReference>
<reference evidence="6 7" key="1">
    <citation type="journal article" date="2016" name="Nat. Commun.">
        <title>Thousands of microbial genomes shed light on interconnected biogeochemical processes in an aquifer system.</title>
        <authorList>
            <person name="Anantharaman K."/>
            <person name="Brown C.T."/>
            <person name="Hug L.A."/>
            <person name="Sharon I."/>
            <person name="Castelle C.J."/>
            <person name="Probst A.J."/>
            <person name="Thomas B.C."/>
            <person name="Singh A."/>
            <person name="Wilkins M.J."/>
            <person name="Karaoz U."/>
            <person name="Brodie E.L."/>
            <person name="Williams K.H."/>
            <person name="Hubbard S.S."/>
            <person name="Banfield J.F."/>
        </authorList>
    </citation>
    <scope>NUCLEOTIDE SEQUENCE [LARGE SCALE GENOMIC DNA]</scope>
</reference>
<dbReference type="AlphaFoldDB" id="A0A1G2MDL3"/>
<feature type="transmembrane region" description="Helical" evidence="5">
    <location>
        <begin position="45"/>
        <end position="64"/>
    </location>
</feature>
<protein>
    <submittedName>
        <fullName evidence="6">DoxX family protein</fullName>
    </submittedName>
</protein>
<evidence type="ECO:0000256" key="4">
    <source>
        <dbReference type="ARBA" id="ARBA00023136"/>
    </source>
</evidence>
<evidence type="ECO:0000256" key="5">
    <source>
        <dbReference type="SAM" id="Phobius"/>
    </source>
</evidence>
<comment type="caution">
    <text evidence="6">The sequence shown here is derived from an EMBL/GenBank/DDBJ whole genome shotgun (WGS) entry which is preliminary data.</text>
</comment>
<keyword evidence="4 5" id="KW-0472">Membrane</keyword>
<feature type="transmembrane region" description="Helical" evidence="5">
    <location>
        <begin position="6"/>
        <end position="24"/>
    </location>
</feature>
<name>A0A1G2MDL3_9BACT</name>
<evidence type="ECO:0000256" key="3">
    <source>
        <dbReference type="ARBA" id="ARBA00022989"/>
    </source>
</evidence>
<dbReference type="GO" id="GO:0016020">
    <property type="term" value="C:membrane"/>
    <property type="evidence" value="ECO:0007669"/>
    <property type="project" value="UniProtKB-SubCell"/>
</dbReference>
<evidence type="ECO:0000313" key="6">
    <source>
        <dbReference type="EMBL" id="OHA21824.1"/>
    </source>
</evidence>
<evidence type="ECO:0000313" key="7">
    <source>
        <dbReference type="Proteomes" id="UP000178121"/>
    </source>
</evidence>
<keyword evidence="2 5" id="KW-0812">Transmembrane</keyword>
<sequence>MDILFLIGRLIFGGYFLLQAWNHFMHIDGLTGYAASKGVPSPRAAVFLSGVLLLLGGLGVLFGISPEASLALLLIFLIPVSFKMHAFWKETDPNSCMMERVQFMKNMALVGAILMLYAIEVPWTYTVLQ</sequence>
<feature type="transmembrane region" description="Helical" evidence="5">
    <location>
        <begin position="108"/>
        <end position="128"/>
    </location>
</feature>
<evidence type="ECO:0000256" key="1">
    <source>
        <dbReference type="ARBA" id="ARBA00004141"/>
    </source>
</evidence>
<feature type="transmembrane region" description="Helical" evidence="5">
    <location>
        <begin position="70"/>
        <end position="88"/>
    </location>
</feature>
<dbReference type="Proteomes" id="UP000178121">
    <property type="component" value="Unassembled WGS sequence"/>
</dbReference>